<dbReference type="EMBL" id="CP016286">
    <property type="protein sequence ID" value="ANP85435.1"/>
    <property type="molecule type" value="Genomic_DNA"/>
</dbReference>
<gene>
    <name evidence="1" type="ORF">BA011_06635</name>
</gene>
<organism evidence="1 2">
    <name type="scientific">Rhizobium leguminosarum</name>
    <dbReference type="NCBI Taxonomy" id="384"/>
    <lineage>
        <taxon>Bacteria</taxon>
        <taxon>Pseudomonadati</taxon>
        <taxon>Pseudomonadota</taxon>
        <taxon>Alphaproteobacteria</taxon>
        <taxon>Hyphomicrobiales</taxon>
        <taxon>Rhizobiaceae</taxon>
        <taxon>Rhizobium/Agrobacterium group</taxon>
        <taxon>Rhizobium</taxon>
    </lineage>
</organism>
<dbReference type="Proteomes" id="UP000092691">
    <property type="component" value="Chromosome"/>
</dbReference>
<accession>A0A1B1C6L4</accession>
<reference evidence="1 2" key="1">
    <citation type="submission" date="2016-06" db="EMBL/GenBank/DDBJ databases">
        <title>Microsymbionts genomes from the relict species Vavilovia formosa.</title>
        <authorList>
            <person name="Chirak E."/>
            <person name="Kimeklis A."/>
            <person name="Andronov E."/>
        </authorList>
    </citation>
    <scope>NUCLEOTIDE SEQUENCE [LARGE SCALE GENOMIC DNA]</scope>
    <source>
        <strain evidence="1 2">Vaf10</strain>
    </source>
</reference>
<sequence length="61" mass="7008">MEALERAVGGDPQIDVHRANRQQLESEGFYAEPLDCRFIPEFGWMSISIQNSPLIGIQFWL</sequence>
<protein>
    <submittedName>
        <fullName evidence="1">Uncharacterized protein</fullName>
    </submittedName>
</protein>
<proteinExistence type="predicted"/>
<dbReference type="AlphaFoldDB" id="A0A1B1C6L4"/>
<evidence type="ECO:0000313" key="1">
    <source>
        <dbReference type="EMBL" id="ANP85435.1"/>
    </source>
</evidence>
<evidence type="ECO:0000313" key="2">
    <source>
        <dbReference type="Proteomes" id="UP000092691"/>
    </source>
</evidence>
<name>A0A1B1C6L4_RHILE</name>